<dbReference type="Gene3D" id="3.30.70.660">
    <property type="entry name" value="Pseudouridine synthase I, catalytic domain, C-terminal subdomain"/>
    <property type="match status" value="1"/>
</dbReference>
<reference evidence="25" key="2">
    <citation type="submission" date="2025-04" db="UniProtKB">
        <authorList>
            <consortium name="RefSeq"/>
        </authorList>
    </citation>
    <scope>IDENTIFICATION</scope>
    <source>
        <tissue evidence="25">Leukocyte</tissue>
    </source>
</reference>
<evidence type="ECO:0000256" key="7">
    <source>
        <dbReference type="ARBA" id="ARBA00023242"/>
    </source>
</evidence>
<keyword evidence="7" id="KW-0539">Nucleus</keyword>
<dbReference type="InterPro" id="IPR020103">
    <property type="entry name" value="PsdUridine_synth_cat_dom_sf"/>
</dbReference>
<dbReference type="GO" id="GO:0005634">
    <property type="term" value="C:nucleus"/>
    <property type="evidence" value="ECO:0007669"/>
    <property type="project" value="UniProtKB-SubCell"/>
</dbReference>
<feature type="active site" description="Nucleophile" evidence="18">
    <location>
        <position position="142"/>
    </location>
</feature>
<evidence type="ECO:0000313" key="23">
    <source>
        <dbReference type="Ensembl" id="ENSCCNP00000012475.1"/>
    </source>
</evidence>
<dbReference type="GO" id="GO:0160147">
    <property type="term" value="F:tRNA pseudouridine(38-40) synthase activity"/>
    <property type="evidence" value="ECO:0007669"/>
    <property type="project" value="UniProtKB-EC"/>
</dbReference>
<name>A0A8C0WS98_CASCN</name>
<dbReference type="Pfam" id="PF01416">
    <property type="entry name" value="PseudoU_synth_1"/>
    <property type="match status" value="1"/>
</dbReference>
<evidence type="ECO:0000256" key="18">
    <source>
        <dbReference type="PIRSR" id="PIRSR641708-1"/>
    </source>
</evidence>
<dbReference type="InterPro" id="IPR020095">
    <property type="entry name" value="PsdUridine_synth_TruA_C"/>
</dbReference>
<dbReference type="SMR" id="A0A8C0WS98"/>
<evidence type="ECO:0000256" key="14">
    <source>
        <dbReference type="ARBA" id="ARBA00075153"/>
    </source>
</evidence>
<dbReference type="KEGG" id="ccan:109697549"/>
<dbReference type="GO" id="GO:0031119">
    <property type="term" value="P:tRNA pseudouridine synthesis"/>
    <property type="evidence" value="ECO:0007669"/>
    <property type="project" value="InterPro"/>
</dbReference>
<keyword evidence="6" id="KW-0413">Isomerase</keyword>
<keyword evidence="21" id="KW-0732">Signal</keyword>
<comment type="function">
    <text evidence="10">Pseudouridylate synthase that catalyzes pseudouridylation of tRNAs and mRNAs. Acts on positions 27/28 in the anticodon stem and also positions 34 and 36 in the anticodon of an intron containing tRNA. Also catalyzes pseudouridylation of mRNAs: mediates pseudouridylation of mRNAs with the consensus sequence 5'-UGUAG-3'. Acts as a regulator of pre-mRNA splicing by mediating pseudouridylation of pre-mRNAs at locations associated with alternatively spliced regions. Pseudouridylation of pre-mRNAs near splice sites directly regulates mRNA splicing and mRNA 3'-end processing. Involved in regulation of nuclear receptor activity through pseudouridylation of SRA1 mRNA.</text>
</comment>
<sequence length="423" mass="47378">MGVPGLWAALLRAWGQWTARLGPRAPGWLPMAGNEVPPALASVQQNRKARGGWVWQETQHPPKRLKGSEDEEPPRKPPKRKIVLLLAYAGKGYHGMQRNVGSSQFKTIEDDLVSALVQAGCIPENHGTDMRKMSFQRCARTDKGVSAAGQVVSLKVWLIDDILDKINSHLPSHIRILGLKRVTGGFNSKNKCDARTYFYMLPTFAFAHKDRDVQDESYRLSPETLQQVNRLLACYKGTHNFHNFTSQKGPWEPSARRYILEMYCEEPFVREGLEFAVIKVKGQSFMMHQIRKMVGLVVAIVKGYAPESVLERSWGEEKVDVPKAPGLGLVLERVHFEKYNQRFGSDGLHEPLDWTQEEGKVTAFKEQHIYPTIVSTERDERSMAQWLSTLPVHDFGATALAAASTGAKVPSSLEGSEGDGDTD</sequence>
<evidence type="ECO:0000256" key="17">
    <source>
        <dbReference type="ARBA" id="ARBA00081344"/>
    </source>
</evidence>
<organism evidence="23">
    <name type="scientific">Castor canadensis</name>
    <name type="common">American beaver</name>
    <dbReference type="NCBI Taxonomy" id="51338"/>
    <lineage>
        <taxon>Eukaryota</taxon>
        <taxon>Metazoa</taxon>
        <taxon>Chordata</taxon>
        <taxon>Craniata</taxon>
        <taxon>Vertebrata</taxon>
        <taxon>Euteleostomi</taxon>
        <taxon>Mammalia</taxon>
        <taxon>Eutheria</taxon>
        <taxon>Euarchontoglires</taxon>
        <taxon>Glires</taxon>
        <taxon>Rodentia</taxon>
        <taxon>Castorimorpha</taxon>
        <taxon>Castoridae</taxon>
        <taxon>Castor</taxon>
    </lineage>
</organism>
<dbReference type="GO" id="GO:1990481">
    <property type="term" value="P:mRNA pseudouridine synthesis"/>
    <property type="evidence" value="ECO:0007669"/>
    <property type="project" value="TreeGrafter"/>
</dbReference>
<dbReference type="InterPro" id="IPR020094">
    <property type="entry name" value="TruA/RsuA/RluB/E/F_N"/>
</dbReference>
<evidence type="ECO:0000256" key="16">
    <source>
        <dbReference type="ARBA" id="ARBA00080849"/>
    </source>
</evidence>
<dbReference type="PANTHER" id="PTHR11142">
    <property type="entry name" value="PSEUDOURIDYLATE SYNTHASE"/>
    <property type="match status" value="1"/>
</dbReference>
<dbReference type="GeneID" id="109697549"/>
<evidence type="ECO:0000256" key="10">
    <source>
        <dbReference type="ARBA" id="ARBA00053709"/>
    </source>
</evidence>
<evidence type="ECO:0000256" key="4">
    <source>
        <dbReference type="ARBA" id="ARBA00022664"/>
    </source>
</evidence>
<dbReference type="FunFam" id="3.30.70.660:FF:000002">
    <property type="entry name" value="tRNA pseudouridine synthase"/>
    <property type="match status" value="1"/>
</dbReference>
<dbReference type="CTD" id="80324"/>
<evidence type="ECO:0000256" key="5">
    <source>
        <dbReference type="ARBA" id="ARBA00022694"/>
    </source>
</evidence>
<evidence type="ECO:0000256" key="13">
    <source>
        <dbReference type="ARBA" id="ARBA00068582"/>
    </source>
</evidence>
<proteinExistence type="inferred from homology"/>
<dbReference type="InterPro" id="IPR020097">
    <property type="entry name" value="PsdUridine_synth_TruA_a/b_dom"/>
</dbReference>
<dbReference type="CDD" id="cd02568">
    <property type="entry name" value="PseudoU_synth_PUS1_PUS2"/>
    <property type="match status" value="1"/>
</dbReference>
<comment type="subunit">
    <text evidence="11">Monomer. Forms a complex with RARG and the SRA1 RNA in the nucleus.</text>
</comment>
<comment type="similarity">
    <text evidence="3">Belongs to the tRNA pseudouridine synthase TruA family.</text>
</comment>
<reference evidence="23" key="1">
    <citation type="submission" date="2023-09" db="UniProtKB">
        <authorList>
            <consortium name="Ensembl"/>
        </authorList>
    </citation>
    <scope>IDENTIFICATION</scope>
</reference>
<dbReference type="EC" id="5.4.99.12" evidence="12"/>
<evidence type="ECO:0000313" key="24">
    <source>
        <dbReference type="Proteomes" id="UP001732720"/>
    </source>
</evidence>
<evidence type="ECO:0000256" key="2">
    <source>
        <dbReference type="ARBA" id="ARBA00004123"/>
    </source>
</evidence>
<dbReference type="OrthoDB" id="10256309at2759"/>
<dbReference type="SUPFAM" id="SSF55120">
    <property type="entry name" value="Pseudouridine synthase"/>
    <property type="match status" value="1"/>
</dbReference>
<evidence type="ECO:0000256" key="8">
    <source>
        <dbReference type="ARBA" id="ARBA00036943"/>
    </source>
</evidence>
<dbReference type="AlphaFoldDB" id="A0A8C0WS98"/>
<dbReference type="FunFam" id="3.30.70.580:FF:000002">
    <property type="entry name" value="tRNA pseudouridine synthase"/>
    <property type="match status" value="1"/>
</dbReference>
<dbReference type="Ensembl" id="ENSCCNT00000016373.1">
    <property type="protein sequence ID" value="ENSCCNP00000012475.1"/>
    <property type="gene ID" value="ENSCCNG00000012924.1"/>
</dbReference>
<keyword evidence="4" id="KW-0507">mRNA processing</keyword>
<evidence type="ECO:0000259" key="22">
    <source>
        <dbReference type="Pfam" id="PF01416"/>
    </source>
</evidence>
<protein>
    <recommendedName>
        <fullName evidence="13">Pseudouridylate synthase 1 homolog</fullName>
        <ecNumber evidence="12">5.4.99.12</ecNumber>
    </recommendedName>
    <alternativeName>
        <fullName evidence="14">tRNA pseudouridine synthase 1</fullName>
    </alternativeName>
    <alternativeName>
        <fullName evidence="17">tRNA pseudouridine(38-40) synthase</fullName>
    </alternativeName>
    <alternativeName>
        <fullName evidence="15">tRNA pseudouridylate synthase I</fullName>
    </alternativeName>
    <alternativeName>
        <fullName evidence="16">tRNA-uridine isomerase I</fullName>
    </alternativeName>
</protein>
<keyword evidence="24" id="KW-1185">Reference proteome</keyword>
<comment type="catalytic activity">
    <reaction evidence="8">
        <text>a uridine in tRNA = a pseudouridine in tRNA</text>
        <dbReference type="Rhea" id="RHEA:54572"/>
        <dbReference type="Rhea" id="RHEA-COMP:13339"/>
        <dbReference type="Rhea" id="RHEA-COMP:13934"/>
        <dbReference type="ChEBI" id="CHEBI:65314"/>
        <dbReference type="ChEBI" id="CHEBI:65315"/>
    </reaction>
</comment>
<dbReference type="InterPro" id="IPR001406">
    <property type="entry name" value="PsdUridine_synth_TruA"/>
</dbReference>
<dbReference type="GO" id="GO:0006397">
    <property type="term" value="P:mRNA processing"/>
    <property type="evidence" value="ECO:0007669"/>
    <property type="project" value="UniProtKB-KW"/>
</dbReference>
<evidence type="ECO:0000256" key="3">
    <source>
        <dbReference type="ARBA" id="ARBA00009375"/>
    </source>
</evidence>
<dbReference type="RefSeq" id="XP_073916735.1">
    <property type="nucleotide sequence ID" value="XM_074060634.1"/>
</dbReference>
<feature type="region of interest" description="Disordered" evidence="20">
    <location>
        <begin position="47"/>
        <end position="77"/>
    </location>
</feature>
<evidence type="ECO:0000256" key="19">
    <source>
        <dbReference type="PIRSR" id="PIRSR641708-2"/>
    </source>
</evidence>
<feature type="domain" description="Pseudouridine synthase I TruA alpha/beta" evidence="22">
    <location>
        <begin position="235"/>
        <end position="337"/>
    </location>
</feature>
<evidence type="ECO:0000256" key="1">
    <source>
        <dbReference type="ARBA" id="ARBA00001166"/>
    </source>
</evidence>
<dbReference type="RefSeq" id="XP_020036814.1">
    <property type="nucleotide sequence ID" value="XM_020181225.1"/>
</dbReference>
<accession>A0A8C0WS98</accession>
<feature type="signal peptide" evidence="21">
    <location>
        <begin position="1"/>
        <end position="19"/>
    </location>
</feature>
<dbReference type="Gene3D" id="3.30.70.580">
    <property type="entry name" value="Pseudouridine synthase I, catalytic domain, N-terminal subdomain"/>
    <property type="match status" value="1"/>
</dbReference>
<feature type="chain" id="PRO_5044674368" description="Pseudouridylate synthase 1 homolog" evidence="21">
    <location>
        <begin position="20"/>
        <end position="423"/>
    </location>
</feature>
<dbReference type="InterPro" id="IPR041708">
    <property type="entry name" value="PUS1/PUS2-like"/>
</dbReference>
<dbReference type="NCBIfam" id="TIGR00071">
    <property type="entry name" value="hisT_truA"/>
    <property type="match status" value="1"/>
</dbReference>
<keyword evidence="5" id="KW-0819">tRNA processing</keyword>
<dbReference type="Proteomes" id="UP001732720">
    <property type="component" value="Chromosome 18"/>
</dbReference>
<evidence type="ECO:0000256" key="11">
    <source>
        <dbReference type="ARBA" id="ARBA00064589"/>
    </source>
</evidence>
<evidence type="ECO:0000313" key="25">
    <source>
        <dbReference type="RefSeq" id="XP_020036814.1"/>
    </source>
</evidence>
<evidence type="ECO:0000256" key="21">
    <source>
        <dbReference type="SAM" id="SignalP"/>
    </source>
</evidence>
<evidence type="ECO:0000256" key="6">
    <source>
        <dbReference type="ARBA" id="ARBA00023235"/>
    </source>
</evidence>
<dbReference type="PANTHER" id="PTHR11142:SF4">
    <property type="entry name" value="PSEUDOURIDYLATE SYNTHASE 1 HOMOLOG"/>
    <property type="match status" value="1"/>
</dbReference>
<gene>
    <name evidence="23 25" type="primary">Pus1</name>
</gene>
<evidence type="ECO:0000256" key="15">
    <source>
        <dbReference type="ARBA" id="ARBA00079087"/>
    </source>
</evidence>
<dbReference type="GO" id="GO:0003723">
    <property type="term" value="F:RNA binding"/>
    <property type="evidence" value="ECO:0007669"/>
    <property type="project" value="InterPro"/>
</dbReference>
<comment type="subcellular location">
    <subcellularLocation>
        <location evidence="2">Nucleus</location>
    </subcellularLocation>
</comment>
<comment type="catalytic activity">
    <reaction evidence="1">
        <text>a uridine in mRNA = a pseudouridine in mRNA</text>
        <dbReference type="Rhea" id="RHEA:56644"/>
        <dbReference type="Rhea" id="RHEA-COMP:14658"/>
        <dbReference type="Rhea" id="RHEA-COMP:14659"/>
        <dbReference type="ChEBI" id="CHEBI:65314"/>
        <dbReference type="ChEBI" id="CHEBI:65315"/>
    </reaction>
</comment>
<evidence type="ECO:0000256" key="9">
    <source>
        <dbReference type="ARBA" id="ARBA00052184"/>
    </source>
</evidence>
<feature type="binding site" evidence="19">
    <location>
        <position position="197"/>
    </location>
    <ligand>
        <name>substrate</name>
    </ligand>
</feature>
<comment type="catalytic activity">
    <reaction evidence="9">
        <text>uridine(38/39/40) in tRNA = pseudouridine(38/39/40) in tRNA</text>
        <dbReference type="Rhea" id="RHEA:22376"/>
        <dbReference type="Rhea" id="RHEA-COMP:10085"/>
        <dbReference type="Rhea" id="RHEA-COMP:10087"/>
        <dbReference type="ChEBI" id="CHEBI:65314"/>
        <dbReference type="ChEBI" id="CHEBI:65315"/>
        <dbReference type="EC" id="5.4.99.12"/>
    </reaction>
</comment>
<evidence type="ECO:0000256" key="12">
    <source>
        <dbReference type="ARBA" id="ARBA00066509"/>
    </source>
</evidence>
<evidence type="ECO:0000256" key="20">
    <source>
        <dbReference type="SAM" id="MobiDB-lite"/>
    </source>
</evidence>